<name>A0AAN6S6C6_9PEZI</name>
<dbReference type="AlphaFoldDB" id="A0AAN6S6C6"/>
<sequence length="203" mass="23163">MSTSAARISKLAVQNGPIYFWRETDAQTGWLSQWWPCAFRDDKGVVYKTAEHYMMHHKAMLFNDPAMADAILKAGHPRKVKSMGRKVKNFDPAVWDAERERIVREGSYFKFTRAVSEDGLRLGASSTAPFIGKTLRELLLSTHPRELVEASPFDAIWGIGLVAKDADPNHRDAWGLNLLGKALMDARERFVKEDEEKEREQKE</sequence>
<dbReference type="Pfam" id="PF08719">
    <property type="entry name" value="NADAR"/>
    <property type="match status" value="1"/>
</dbReference>
<proteinExistence type="predicted"/>
<dbReference type="InterPro" id="IPR012816">
    <property type="entry name" value="NADAR"/>
</dbReference>
<protein>
    <recommendedName>
        <fullName evidence="1">NADAR domain-containing protein</fullName>
    </recommendedName>
</protein>
<evidence type="ECO:0000313" key="3">
    <source>
        <dbReference type="Proteomes" id="UP001303473"/>
    </source>
</evidence>
<dbReference type="InterPro" id="IPR037238">
    <property type="entry name" value="YbiA-like_sf"/>
</dbReference>
<dbReference type="Gene3D" id="1.10.357.40">
    <property type="entry name" value="YbiA-like"/>
    <property type="match status" value="1"/>
</dbReference>
<evidence type="ECO:0000313" key="2">
    <source>
        <dbReference type="EMBL" id="KAK3942124.1"/>
    </source>
</evidence>
<dbReference type="Proteomes" id="UP001303473">
    <property type="component" value="Unassembled WGS sequence"/>
</dbReference>
<evidence type="ECO:0000259" key="1">
    <source>
        <dbReference type="Pfam" id="PF08719"/>
    </source>
</evidence>
<dbReference type="EMBL" id="MU853776">
    <property type="protein sequence ID" value="KAK3942124.1"/>
    <property type="molecule type" value="Genomic_DNA"/>
</dbReference>
<comment type="caution">
    <text evidence="2">The sequence shown here is derived from an EMBL/GenBank/DDBJ whole genome shotgun (WGS) entry which is preliminary data.</text>
</comment>
<accession>A0AAN6S6C6</accession>
<dbReference type="NCBIfam" id="TIGR02464">
    <property type="entry name" value="ribofla_fusion"/>
    <property type="match status" value="1"/>
</dbReference>
<feature type="domain" description="NADAR" evidence="1">
    <location>
        <begin position="19"/>
        <end position="190"/>
    </location>
</feature>
<reference evidence="3" key="1">
    <citation type="journal article" date="2023" name="Mol. Phylogenet. Evol.">
        <title>Genome-scale phylogeny and comparative genomics of the fungal order Sordariales.</title>
        <authorList>
            <person name="Hensen N."/>
            <person name="Bonometti L."/>
            <person name="Westerberg I."/>
            <person name="Brannstrom I.O."/>
            <person name="Guillou S."/>
            <person name="Cros-Aarteil S."/>
            <person name="Calhoun S."/>
            <person name="Haridas S."/>
            <person name="Kuo A."/>
            <person name="Mondo S."/>
            <person name="Pangilinan J."/>
            <person name="Riley R."/>
            <person name="LaButti K."/>
            <person name="Andreopoulos B."/>
            <person name="Lipzen A."/>
            <person name="Chen C."/>
            <person name="Yan M."/>
            <person name="Daum C."/>
            <person name="Ng V."/>
            <person name="Clum A."/>
            <person name="Steindorff A."/>
            <person name="Ohm R.A."/>
            <person name="Martin F."/>
            <person name="Silar P."/>
            <person name="Natvig D.O."/>
            <person name="Lalanne C."/>
            <person name="Gautier V."/>
            <person name="Ament-Velasquez S.L."/>
            <person name="Kruys A."/>
            <person name="Hutchinson M.I."/>
            <person name="Powell A.J."/>
            <person name="Barry K."/>
            <person name="Miller A.N."/>
            <person name="Grigoriev I.V."/>
            <person name="Debuchy R."/>
            <person name="Gladieux P."/>
            <person name="Hiltunen Thoren M."/>
            <person name="Johannesson H."/>
        </authorList>
    </citation>
    <scope>NUCLEOTIDE SEQUENCE [LARGE SCALE GENOMIC DNA]</scope>
    <source>
        <strain evidence="3">CBS 340.73</strain>
    </source>
</reference>
<dbReference type="CDD" id="cd15457">
    <property type="entry name" value="NADAR"/>
    <property type="match status" value="1"/>
</dbReference>
<gene>
    <name evidence="2" type="ORF">QBC46DRAFT_256943</name>
</gene>
<organism evidence="2 3">
    <name type="scientific">Diplogelasinospora grovesii</name>
    <dbReference type="NCBI Taxonomy" id="303347"/>
    <lineage>
        <taxon>Eukaryota</taxon>
        <taxon>Fungi</taxon>
        <taxon>Dikarya</taxon>
        <taxon>Ascomycota</taxon>
        <taxon>Pezizomycotina</taxon>
        <taxon>Sordariomycetes</taxon>
        <taxon>Sordariomycetidae</taxon>
        <taxon>Sordariales</taxon>
        <taxon>Diplogelasinosporaceae</taxon>
        <taxon>Diplogelasinospora</taxon>
    </lineage>
</organism>
<dbReference type="SUPFAM" id="SSF143990">
    <property type="entry name" value="YbiA-like"/>
    <property type="match status" value="1"/>
</dbReference>
<keyword evidence="3" id="KW-1185">Reference proteome</keyword>